<dbReference type="EMBL" id="MCFA01000002">
    <property type="protein sequence ID" value="ORY19497.1"/>
    <property type="molecule type" value="Genomic_DNA"/>
</dbReference>
<comment type="caution">
    <text evidence="2">The sequence shown here is derived from an EMBL/GenBank/DDBJ whole genome shotgun (WGS) entry which is preliminary data.</text>
</comment>
<reference evidence="2 3" key="1">
    <citation type="submission" date="2016-07" db="EMBL/GenBank/DDBJ databases">
        <title>Pervasive Adenine N6-methylation of Active Genes in Fungi.</title>
        <authorList>
            <consortium name="DOE Joint Genome Institute"/>
            <person name="Mondo S.J."/>
            <person name="Dannebaum R.O."/>
            <person name="Kuo R.C."/>
            <person name="Labutti K."/>
            <person name="Haridas S."/>
            <person name="Kuo A."/>
            <person name="Salamov A."/>
            <person name="Ahrendt S.R."/>
            <person name="Lipzen A."/>
            <person name="Sullivan W."/>
            <person name="Andreopoulos W.B."/>
            <person name="Clum A."/>
            <person name="Lindquist E."/>
            <person name="Daum C."/>
            <person name="Ramamoorthy G.K."/>
            <person name="Gryganskyi A."/>
            <person name="Culley D."/>
            <person name="Magnuson J.K."/>
            <person name="James T.Y."/>
            <person name="O'Malley M.A."/>
            <person name="Stajich J.E."/>
            <person name="Spatafora J.W."/>
            <person name="Visel A."/>
            <person name="Grigoriev I.V."/>
        </authorList>
    </citation>
    <scope>NUCLEOTIDE SEQUENCE [LARGE SCALE GENOMIC DNA]</scope>
    <source>
        <strain evidence="2 3">CBS 115471</strain>
    </source>
</reference>
<evidence type="ECO:0008006" key="4">
    <source>
        <dbReference type="Google" id="ProtNLM"/>
    </source>
</evidence>
<evidence type="ECO:0000256" key="1">
    <source>
        <dbReference type="SAM" id="MobiDB-lite"/>
    </source>
</evidence>
<organism evidence="2 3">
    <name type="scientific">Clohesyomyces aquaticus</name>
    <dbReference type="NCBI Taxonomy" id="1231657"/>
    <lineage>
        <taxon>Eukaryota</taxon>
        <taxon>Fungi</taxon>
        <taxon>Dikarya</taxon>
        <taxon>Ascomycota</taxon>
        <taxon>Pezizomycotina</taxon>
        <taxon>Dothideomycetes</taxon>
        <taxon>Pleosporomycetidae</taxon>
        <taxon>Pleosporales</taxon>
        <taxon>Lindgomycetaceae</taxon>
        <taxon>Clohesyomyces</taxon>
    </lineage>
</organism>
<dbReference type="AlphaFoldDB" id="A0A1Y2AB33"/>
<dbReference type="GO" id="GO:0000712">
    <property type="term" value="P:resolution of meiotic recombination intermediates"/>
    <property type="evidence" value="ECO:0007669"/>
    <property type="project" value="TreeGrafter"/>
</dbReference>
<dbReference type="GO" id="GO:0003697">
    <property type="term" value="F:single-stranded DNA binding"/>
    <property type="evidence" value="ECO:0007669"/>
    <property type="project" value="TreeGrafter"/>
</dbReference>
<feature type="compositionally biased region" description="Low complexity" evidence="1">
    <location>
        <begin position="1"/>
        <end position="20"/>
    </location>
</feature>
<sequence length="479" mass="52927">MPSSPSQASASSQPQLPSSSCHNPGDGFSPEEIEAVLHPPLIQWTPTQDYDETNIGALERGPKPVTFMGRIANMYNMAQSSKRLSAVKGCLKILVADETGAMTVRLWYATIDYKARIGQLVTIWTVHVSHGESNSLAPSSAPLFTSIFPERERSCYIMLHENSDDGIMCKTPSGYRDSQSIPGLITVKNFADGGYDIYDCKLLVCVKSVGARKKFTNKNGTTSEFIGIGVFDDTGEATLTLYGVACNSASSWKPSHTVLLITNPGWKIDRVAKLSLSANTRVDVDPDIKDAMWLRVFAQRITKKEHINPPFSDGVFDVQAAENASIRTLYNLGDIDDFARSNPKERFMGYISVLITELNIVTYYRRDMLMCTECCGVSIYANATSTKCKQCEKQVALRINPRILGPIIDETGQISGGKLIFSDAAWEQLLGRTADQLVDTDIDVLNYLEQRMLFLRVSLGFGWCIEGGVGRLCIWCVKM</sequence>
<dbReference type="InterPro" id="IPR012340">
    <property type="entry name" value="NA-bd_OB-fold"/>
</dbReference>
<dbReference type="GO" id="GO:0008310">
    <property type="term" value="F:single-stranded DNA 3'-5' DNA exonuclease activity"/>
    <property type="evidence" value="ECO:0007669"/>
    <property type="project" value="TreeGrafter"/>
</dbReference>
<dbReference type="PANTHER" id="PTHR21166:SF2">
    <property type="entry name" value="CELL DIVISION CONTROL PROTEIN 24 OB DOMAIN-CONTAINING PROTEIN-RELATED"/>
    <property type="match status" value="1"/>
</dbReference>
<dbReference type="Gene3D" id="2.40.50.140">
    <property type="entry name" value="Nucleic acid-binding proteins"/>
    <property type="match status" value="2"/>
</dbReference>
<dbReference type="SUPFAM" id="SSF50249">
    <property type="entry name" value="Nucleic acid-binding proteins"/>
    <property type="match status" value="2"/>
</dbReference>
<accession>A0A1Y2AB33</accession>
<protein>
    <recommendedName>
        <fullName evidence="4">Nucleic acid-binding protein</fullName>
    </recommendedName>
</protein>
<dbReference type="PANTHER" id="PTHR21166">
    <property type="entry name" value="CELL DIVISION CONTROL PROTEIN 24 OB DOMAIN-CONTAINING PROTEIN-RELATED"/>
    <property type="match status" value="1"/>
</dbReference>
<dbReference type="STRING" id="1231657.A0A1Y2AB33"/>
<evidence type="ECO:0000313" key="3">
    <source>
        <dbReference type="Proteomes" id="UP000193144"/>
    </source>
</evidence>
<dbReference type="InterPro" id="IPR052469">
    <property type="entry name" value="MEIOB"/>
</dbReference>
<keyword evidence="3" id="KW-1185">Reference proteome</keyword>
<gene>
    <name evidence="2" type="ORF">BCR34DRAFT_620953</name>
</gene>
<dbReference type="Proteomes" id="UP000193144">
    <property type="component" value="Unassembled WGS sequence"/>
</dbReference>
<proteinExistence type="predicted"/>
<dbReference type="OrthoDB" id="3248508at2759"/>
<feature type="region of interest" description="Disordered" evidence="1">
    <location>
        <begin position="1"/>
        <end position="30"/>
    </location>
</feature>
<name>A0A1Y2AB33_9PLEO</name>
<evidence type="ECO:0000313" key="2">
    <source>
        <dbReference type="EMBL" id="ORY19497.1"/>
    </source>
</evidence>